<feature type="domain" description="4Fe-4S Wbl-type" evidence="12">
    <location>
        <begin position="14"/>
        <end position="76"/>
    </location>
</feature>
<evidence type="ECO:0000256" key="1">
    <source>
        <dbReference type="ARBA" id="ARBA00004496"/>
    </source>
</evidence>
<comment type="subcellular location">
    <subcellularLocation>
        <location evidence="1 11">Cytoplasm</location>
    </subcellularLocation>
</comment>
<comment type="function">
    <text evidence="11">Acts as a transcriptional regulator. Probably redox-responsive. The apo- but not holo-form probably binds DNA.</text>
</comment>
<dbReference type="PROSITE" id="PS51674">
    <property type="entry name" value="4FE4S_WBL"/>
    <property type="match status" value="1"/>
</dbReference>
<keyword evidence="3 11" id="KW-0004">4Fe-4S</keyword>
<dbReference type="GO" id="GO:0045892">
    <property type="term" value="P:negative regulation of DNA-templated transcription"/>
    <property type="evidence" value="ECO:0007669"/>
    <property type="project" value="TreeGrafter"/>
</dbReference>
<comment type="similarity">
    <text evidence="2 11">Belongs to the WhiB family.</text>
</comment>
<dbReference type="InterPro" id="IPR034768">
    <property type="entry name" value="4FE4S_WBL"/>
</dbReference>
<comment type="PTM">
    <text evidence="11">Upon Fe-S cluster removal intramolecular disulfide bonds are formed.</text>
</comment>
<evidence type="ECO:0000256" key="11">
    <source>
        <dbReference type="HAMAP-Rule" id="MF_01479"/>
    </source>
</evidence>
<evidence type="ECO:0000256" key="9">
    <source>
        <dbReference type="ARBA" id="ARBA00023157"/>
    </source>
</evidence>
<evidence type="ECO:0000313" key="14">
    <source>
        <dbReference type="Proteomes" id="UP000194360"/>
    </source>
</evidence>
<evidence type="ECO:0000256" key="10">
    <source>
        <dbReference type="ARBA" id="ARBA00023163"/>
    </source>
</evidence>
<keyword evidence="8 11" id="KW-0238">DNA-binding</keyword>
<dbReference type="AlphaFoldDB" id="A0A1Y2MI97"/>
<dbReference type="EMBL" id="MIGB01000060">
    <property type="protein sequence ID" value="OSY34996.1"/>
    <property type="molecule type" value="Genomic_DNA"/>
</dbReference>
<dbReference type="GO" id="GO:0035731">
    <property type="term" value="F:dinitrosyl-iron complex binding"/>
    <property type="evidence" value="ECO:0007669"/>
    <property type="project" value="UniProtKB-UniRule"/>
</dbReference>
<proteinExistence type="inferred from homology"/>
<evidence type="ECO:0000256" key="8">
    <source>
        <dbReference type="ARBA" id="ARBA00023125"/>
    </source>
</evidence>
<keyword evidence="11" id="KW-0963">Cytoplasm</keyword>
<dbReference type="GO" id="GO:0003677">
    <property type="term" value="F:DNA binding"/>
    <property type="evidence" value="ECO:0007669"/>
    <property type="project" value="UniProtKB-UniRule"/>
</dbReference>
<evidence type="ECO:0000256" key="7">
    <source>
        <dbReference type="ARBA" id="ARBA00023015"/>
    </source>
</evidence>
<keyword evidence="7 11" id="KW-0805">Transcription regulation</keyword>
<keyword evidence="5 11" id="KW-0408">Iron</keyword>
<dbReference type="GO" id="GO:0046872">
    <property type="term" value="F:metal ion binding"/>
    <property type="evidence" value="ECO:0007669"/>
    <property type="project" value="UniProtKB-KW"/>
</dbReference>
<dbReference type="Pfam" id="PF13384">
    <property type="entry name" value="HTH_23"/>
    <property type="match status" value="1"/>
</dbReference>
<dbReference type="InterPro" id="IPR003482">
    <property type="entry name" value="Whib"/>
</dbReference>
<evidence type="ECO:0000256" key="4">
    <source>
        <dbReference type="ARBA" id="ARBA00022723"/>
    </source>
</evidence>
<dbReference type="STRING" id="2074.BG845_06379"/>
<organism evidence="13 14">
    <name type="scientific">Pseudonocardia autotrophica</name>
    <name type="common">Amycolata autotrophica</name>
    <name type="synonym">Nocardia autotrophica</name>
    <dbReference type="NCBI Taxonomy" id="2074"/>
    <lineage>
        <taxon>Bacteria</taxon>
        <taxon>Bacillati</taxon>
        <taxon>Actinomycetota</taxon>
        <taxon>Actinomycetes</taxon>
        <taxon>Pseudonocardiales</taxon>
        <taxon>Pseudonocardiaceae</taxon>
        <taxon>Pseudonocardia</taxon>
    </lineage>
</organism>
<dbReference type="Pfam" id="PF02467">
    <property type="entry name" value="Whib"/>
    <property type="match status" value="1"/>
</dbReference>
<evidence type="ECO:0000256" key="6">
    <source>
        <dbReference type="ARBA" id="ARBA00023014"/>
    </source>
</evidence>
<gene>
    <name evidence="13" type="primary">whiB1_4</name>
    <name evidence="11" type="synonym">whiB</name>
    <name evidence="13" type="ORF">BG845_06379</name>
</gene>
<evidence type="ECO:0000259" key="12">
    <source>
        <dbReference type="PROSITE" id="PS51674"/>
    </source>
</evidence>
<keyword evidence="9 11" id="KW-1015">Disulfide bond</keyword>
<keyword evidence="10 11" id="KW-0804">Transcription</keyword>
<dbReference type="GO" id="GO:0051539">
    <property type="term" value="F:4 iron, 4 sulfur cluster binding"/>
    <property type="evidence" value="ECO:0007669"/>
    <property type="project" value="UniProtKB-UniRule"/>
</dbReference>
<dbReference type="HAMAP" id="MF_01479">
    <property type="entry name" value="WhiB"/>
    <property type="match status" value="1"/>
</dbReference>
<sequence length="150" mass="16677">MVERDDDRWRARAACRSVDPERFFPTADVGALYDREVARAKRVCRRCPVQAVCREWAIAYLPHGVAGGMSEEERRRARRASARRVRRAELGTNGPAPVLRTDRAHIIAAGRAALAEGVDREEIARTLGVTRRTVDRWAATVTASIIGGGR</sequence>
<feature type="binding site" evidence="11">
    <location>
        <position position="53"/>
    </location>
    <ligand>
        <name>[4Fe-4S] cluster</name>
        <dbReference type="ChEBI" id="CHEBI:49883"/>
    </ligand>
</feature>
<evidence type="ECO:0000256" key="5">
    <source>
        <dbReference type="ARBA" id="ARBA00023004"/>
    </source>
</evidence>
<name>A0A1Y2MI97_PSEAH</name>
<feature type="binding site" evidence="11">
    <location>
        <position position="47"/>
    </location>
    <ligand>
        <name>[4Fe-4S] cluster</name>
        <dbReference type="ChEBI" id="CHEBI:49883"/>
    </ligand>
</feature>
<reference evidence="13 14" key="1">
    <citation type="submission" date="2016-09" db="EMBL/GenBank/DDBJ databases">
        <title>Pseudonocardia autotrophica DSM535, a candidate organism with high potential of specific P450 cytochromes.</title>
        <authorList>
            <person name="Grumaz C."/>
            <person name="Vainshtein Y."/>
            <person name="Kirstahler P."/>
            <person name="Sohn K."/>
        </authorList>
    </citation>
    <scope>NUCLEOTIDE SEQUENCE [LARGE SCALE GENOMIC DNA]</scope>
    <source>
        <strain evidence="13 14">DSM 535</strain>
    </source>
</reference>
<dbReference type="GO" id="GO:0045454">
    <property type="term" value="P:cell redox homeostasis"/>
    <property type="evidence" value="ECO:0007669"/>
    <property type="project" value="TreeGrafter"/>
</dbReference>
<feature type="binding site" evidence="11">
    <location>
        <position position="44"/>
    </location>
    <ligand>
        <name>[4Fe-4S] cluster</name>
        <dbReference type="ChEBI" id="CHEBI:49883"/>
    </ligand>
</feature>
<keyword evidence="14" id="KW-1185">Reference proteome</keyword>
<accession>A0A1Y2MI97</accession>
<dbReference type="GO" id="GO:0005737">
    <property type="term" value="C:cytoplasm"/>
    <property type="evidence" value="ECO:0007669"/>
    <property type="project" value="UniProtKB-SubCell"/>
</dbReference>
<dbReference type="PANTHER" id="PTHR38839">
    <property type="entry name" value="TRANSCRIPTIONAL REGULATOR WHID-RELATED"/>
    <property type="match status" value="1"/>
</dbReference>
<feature type="binding site" evidence="11">
    <location>
        <position position="15"/>
    </location>
    <ligand>
        <name>[4Fe-4S] cluster</name>
        <dbReference type="ChEBI" id="CHEBI:49883"/>
    </ligand>
</feature>
<comment type="PTM">
    <text evidence="11">The Fe-S cluster can be nitrosylated by nitric oxide (NO).</text>
</comment>
<comment type="cofactor">
    <cofactor evidence="11">
        <name>[4Fe-4S] cluster</name>
        <dbReference type="ChEBI" id="CHEBI:49883"/>
    </cofactor>
    <text evidence="11">Binds 1 [4Fe-4S] cluster per subunit. Following nitrosylation of the [4Fe-4S] cluster binds 1 [4Fe-8(NO)] cluster per subunit.</text>
</comment>
<dbReference type="GO" id="GO:0047134">
    <property type="term" value="F:protein-disulfide reductase [NAD(P)H] activity"/>
    <property type="evidence" value="ECO:0007669"/>
    <property type="project" value="TreeGrafter"/>
</dbReference>
<protein>
    <recommendedName>
        <fullName evidence="11">Transcriptional regulator WhiB</fullName>
    </recommendedName>
</protein>
<evidence type="ECO:0000256" key="2">
    <source>
        <dbReference type="ARBA" id="ARBA00006597"/>
    </source>
</evidence>
<evidence type="ECO:0000313" key="13">
    <source>
        <dbReference type="EMBL" id="OSY34996.1"/>
    </source>
</evidence>
<dbReference type="Proteomes" id="UP000194360">
    <property type="component" value="Unassembled WGS sequence"/>
</dbReference>
<comment type="caution">
    <text evidence="13">The sequence shown here is derived from an EMBL/GenBank/DDBJ whole genome shotgun (WGS) entry which is preliminary data.</text>
</comment>
<dbReference type="OrthoDB" id="3576308at2"/>
<keyword evidence="4 11" id="KW-0479">Metal-binding</keyword>
<evidence type="ECO:0000256" key="3">
    <source>
        <dbReference type="ARBA" id="ARBA00022485"/>
    </source>
</evidence>
<keyword evidence="6 11" id="KW-0411">Iron-sulfur</keyword>